<dbReference type="SUPFAM" id="SSF46894">
    <property type="entry name" value="C-terminal effector domain of the bipartite response regulators"/>
    <property type="match status" value="1"/>
</dbReference>
<dbReference type="PANTHER" id="PTHR47691:SF3">
    <property type="entry name" value="HTH-TYPE TRANSCRIPTIONAL REGULATOR RV0890C-RELATED"/>
    <property type="match status" value="1"/>
</dbReference>
<dbReference type="Proteomes" id="UP000236959">
    <property type="component" value="Unassembled WGS sequence"/>
</dbReference>
<dbReference type="GO" id="GO:0006355">
    <property type="term" value="P:regulation of DNA-templated transcription"/>
    <property type="evidence" value="ECO:0007669"/>
    <property type="project" value="InterPro"/>
</dbReference>
<dbReference type="InterPro" id="IPR036388">
    <property type="entry name" value="WH-like_DNA-bd_sf"/>
</dbReference>
<dbReference type="InterPro" id="IPR016032">
    <property type="entry name" value="Sig_transdc_resp-reg_C-effctor"/>
</dbReference>
<dbReference type="GO" id="GO:0003677">
    <property type="term" value="F:DNA binding"/>
    <property type="evidence" value="ECO:0007669"/>
    <property type="project" value="UniProtKB-UniRule"/>
</dbReference>
<sequence>MPRVAKFGSFELIVAQRLLTRHGSHVPVGSRGMEILIALVENHGQVLSRDTLMERGWPGLTVEETNLRFQMSLLRKALGDGQGNQQYIQNVVGRGYCLVAPVDWHESGENAEAADKTARNGGKGIRQSRLPAMPGCFIGRDDDARKLVELVETSRLVSIVATGGMGKTTVALATAHRLADRFEGRVHFFDLSPVVDSSSVAGIISSGLGLPPQGGDILSVVAGHLADAHALLILDNCEHLSEAVVSVCERIVEAAPQVHLLATTREPLRALGEHVFRLAPLAIPGKEEPVTAERALASSAVELFMDRAAAGGHREPLTDRDAKIVVDVCRQLDGIALAIELVASRVSTYGIRGIADLLDERINLHWSGQRSAVPRHQTLGAMIDWSFGLLSDTGKRILVRLAIFDGPFTMKAAQAVVQDAKTGLFEVGSQLAGLVEKSLVFTASTASPVQFKLLETTQSYVSAKLSDDRDYDAVALRHAEYQTARLKDDAVEDAIFGGRDMTGYSSSVAGLRSALNWTYKKPEHRVLFVRLAARAAPVFYGLSQLPDCELWSRRGLEKISEEERGTVLELLLLEGLAVASMFSLGNQHFVQESLDRGMAVAEDLGLLEHQLHLLAGQDILMTRVANFNAMANFTNRNSDIATASGKPQALAMVDWMNGVSSHMAGDQKKAVRFLEQGFRHVPVASDLHVDYFGFDHKIRALIALARASWLMGDTQKARKVAVEAIASADRRQRPVSICIAHIYTATVAIWAGDHDTADVWIDRLLATTDRFSLTPYGNVARGLLGQLRVARGEYRQGIIDLTSAILACQSDTHHVLVSAFQRSLAEGHLANGDDDAARDALQAGIDLSERSGGKYDLAAHFVTAAAIETSTGASPVAWLERAVKVARHQSAHHLEMQALIELAVRAEQAEERRRWRGDLAELTRRFPRGATGGIVESAHALLRTGSA</sequence>
<dbReference type="InterPro" id="IPR001867">
    <property type="entry name" value="OmpR/PhoB-type_DNA-bd"/>
</dbReference>
<dbReference type="InterPro" id="IPR011990">
    <property type="entry name" value="TPR-like_helical_dom_sf"/>
</dbReference>
<dbReference type="SUPFAM" id="SSF52540">
    <property type="entry name" value="P-loop containing nucleoside triphosphate hydrolases"/>
    <property type="match status" value="1"/>
</dbReference>
<dbReference type="GO" id="GO:0000160">
    <property type="term" value="P:phosphorelay signal transduction system"/>
    <property type="evidence" value="ECO:0007669"/>
    <property type="project" value="InterPro"/>
</dbReference>
<comment type="caution">
    <text evidence="4">The sequence shown here is derived from an EMBL/GenBank/DDBJ whole genome shotgun (WGS) entry which is preliminary data.</text>
</comment>
<feature type="DNA-binding region" description="OmpR/PhoB-type" evidence="2">
    <location>
        <begin position="2"/>
        <end position="100"/>
    </location>
</feature>
<dbReference type="SUPFAM" id="SSF48452">
    <property type="entry name" value="TPR-like"/>
    <property type="match status" value="1"/>
</dbReference>
<dbReference type="Pfam" id="PF00486">
    <property type="entry name" value="Trans_reg_C"/>
    <property type="match status" value="1"/>
</dbReference>
<evidence type="ECO:0000313" key="5">
    <source>
        <dbReference type="Proteomes" id="UP000236959"/>
    </source>
</evidence>
<reference evidence="4 5" key="1">
    <citation type="submission" date="2018-01" db="EMBL/GenBank/DDBJ databases">
        <title>Genomic Encyclopedia of Archaeal and Bacterial Type Strains, Phase II (KMG-II): from individual species to whole genera.</title>
        <authorList>
            <person name="Goeker M."/>
        </authorList>
    </citation>
    <scope>NUCLEOTIDE SEQUENCE [LARGE SCALE GENOMIC DNA]</scope>
    <source>
        <strain evidence="4 5">DSM 17023</strain>
    </source>
</reference>
<dbReference type="PROSITE" id="PS51755">
    <property type="entry name" value="OMPR_PHOB"/>
    <property type="match status" value="1"/>
</dbReference>
<dbReference type="EMBL" id="PPCN01000017">
    <property type="protein sequence ID" value="POF28083.1"/>
    <property type="molecule type" value="Genomic_DNA"/>
</dbReference>
<proteinExistence type="predicted"/>
<name>A0A2S3UKJ4_9HYPH</name>
<dbReference type="Gene3D" id="1.25.40.10">
    <property type="entry name" value="Tetratricopeptide repeat domain"/>
    <property type="match status" value="1"/>
</dbReference>
<dbReference type="RefSeq" id="WP_103225249.1">
    <property type="nucleotide sequence ID" value="NZ_PPCN01000017.1"/>
</dbReference>
<dbReference type="OrthoDB" id="7267294at2"/>
<accession>A0A2S3UKJ4</accession>
<keyword evidence="5" id="KW-1185">Reference proteome</keyword>
<evidence type="ECO:0000256" key="2">
    <source>
        <dbReference type="PROSITE-ProRule" id="PRU01091"/>
    </source>
</evidence>
<dbReference type="SMART" id="SM00862">
    <property type="entry name" value="Trans_reg_C"/>
    <property type="match status" value="1"/>
</dbReference>
<evidence type="ECO:0000313" key="4">
    <source>
        <dbReference type="EMBL" id="POF28083.1"/>
    </source>
</evidence>
<dbReference type="Gene3D" id="1.10.10.10">
    <property type="entry name" value="Winged helix-like DNA-binding domain superfamily/Winged helix DNA-binding domain"/>
    <property type="match status" value="1"/>
</dbReference>
<dbReference type="CDD" id="cd00383">
    <property type="entry name" value="trans_reg_C"/>
    <property type="match status" value="1"/>
</dbReference>
<organism evidence="4 5">
    <name type="scientific">Roseibium marinum</name>
    <dbReference type="NCBI Taxonomy" id="281252"/>
    <lineage>
        <taxon>Bacteria</taxon>
        <taxon>Pseudomonadati</taxon>
        <taxon>Pseudomonadota</taxon>
        <taxon>Alphaproteobacteria</taxon>
        <taxon>Hyphomicrobiales</taxon>
        <taxon>Stappiaceae</taxon>
        <taxon>Roseibium</taxon>
    </lineage>
</organism>
<dbReference type="AlphaFoldDB" id="A0A2S3UKJ4"/>
<protein>
    <submittedName>
        <fullName evidence="4">Putative ATPase</fullName>
    </submittedName>
</protein>
<evidence type="ECO:0000259" key="3">
    <source>
        <dbReference type="PROSITE" id="PS51755"/>
    </source>
</evidence>
<dbReference type="PANTHER" id="PTHR47691">
    <property type="entry name" value="REGULATOR-RELATED"/>
    <property type="match status" value="1"/>
</dbReference>
<feature type="domain" description="OmpR/PhoB-type" evidence="3">
    <location>
        <begin position="2"/>
        <end position="100"/>
    </location>
</feature>
<evidence type="ECO:0000256" key="1">
    <source>
        <dbReference type="ARBA" id="ARBA00023125"/>
    </source>
</evidence>
<dbReference type="Gene3D" id="3.40.50.300">
    <property type="entry name" value="P-loop containing nucleotide triphosphate hydrolases"/>
    <property type="match status" value="1"/>
</dbReference>
<gene>
    <name evidence="4" type="ORF">CLV41_11717</name>
</gene>
<dbReference type="InterPro" id="IPR027417">
    <property type="entry name" value="P-loop_NTPase"/>
</dbReference>
<keyword evidence="1 2" id="KW-0238">DNA-binding</keyword>